<proteinExistence type="predicted"/>
<evidence type="ECO:0000313" key="2">
    <source>
        <dbReference type="Proteomes" id="UP001177021"/>
    </source>
</evidence>
<dbReference type="EMBL" id="CASHSV030000066">
    <property type="protein sequence ID" value="CAJ2645215.1"/>
    <property type="molecule type" value="Genomic_DNA"/>
</dbReference>
<reference evidence="1" key="1">
    <citation type="submission" date="2023-10" db="EMBL/GenBank/DDBJ databases">
        <authorList>
            <person name="Rodriguez Cubillos JULIANA M."/>
            <person name="De Vega J."/>
        </authorList>
    </citation>
    <scope>NUCLEOTIDE SEQUENCE</scope>
</reference>
<comment type="caution">
    <text evidence="1">The sequence shown here is derived from an EMBL/GenBank/DDBJ whole genome shotgun (WGS) entry which is preliminary data.</text>
</comment>
<keyword evidence="2" id="KW-1185">Reference proteome</keyword>
<sequence>MREPRDATKTDVKTTKPTASTTSFPLILDVDDFKGDFSFDALFGNLVNNLLSSFKLEDLEAEGADSQPNVNKFSQATNPLFPEVEKLLSLFKDSSKELIELRKQIDGRLHNLVGKRKSALLVCDHNKEETKRLPTPGTSFTSPLPPSQLLGKVKDFLGVMSEANKRLEHDAKDHPEKYDIEGLTGKESKVIEMDLMLGVADLHTPEAVDAAESAIFGWQPVISLPADGSESDS</sequence>
<organism evidence="1 2">
    <name type="scientific">Trifolium pratense</name>
    <name type="common">Red clover</name>
    <dbReference type="NCBI Taxonomy" id="57577"/>
    <lineage>
        <taxon>Eukaryota</taxon>
        <taxon>Viridiplantae</taxon>
        <taxon>Streptophyta</taxon>
        <taxon>Embryophyta</taxon>
        <taxon>Tracheophyta</taxon>
        <taxon>Spermatophyta</taxon>
        <taxon>Magnoliopsida</taxon>
        <taxon>eudicotyledons</taxon>
        <taxon>Gunneridae</taxon>
        <taxon>Pentapetalae</taxon>
        <taxon>rosids</taxon>
        <taxon>fabids</taxon>
        <taxon>Fabales</taxon>
        <taxon>Fabaceae</taxon>
        <taxon>Papilionoideae</taxon>
        <taxon>50 kb inversion clade</taxon>
        <taxon>NPAAA clade</taxon>
        <taxon>Hologalegina</taxon>
        <taxon>IRL clade</taxon>
        <taxon>Trifolieae</taxon>
        <taxon>Trifolium</taxon>
    </lineage>
</organism>
<protein>
    <submittedName>
        <fullName evidence="1">Uncharacterized protein</fullName>
    </submittedName>
</protein>
<gene>
    <name evidence="1" type="ORF">MILVUS5_LOCUS14141</name>
</gene>
<dbReference type="Proteomes" id="UP001177021">
    <property type="component" value="Unassembled WGS sequence"/>
</dbReference>
<accession>A0ACB0JLS0</accession>
<name>A0ACB0JLS0_TRIPR</name>
<evidence type="ECO:0000313" key="1">
    <source>
        <dbReference type="EMBL" id="CAJ2645215.1"/>
    </source>
</evidence>